<dbReference type="OrthoDB" id="3896938at2"/>
<keyword evidence="2" id="KW-0808">Transferase</keyword>
<comment type="caution">
    <text evidence="2">The sequence shown here is derived from an EMBL/GenBank/DDBJ whole genome shotgun (WGS) entry which is preliminary data.</text>
</comment>
<dbReference type="SUPFAM" id="SSF53335">
    <property type="entry name" value="S-adenosyl-L-methionine-dependent methyltransferases"/>
    <property type="match status" value="1"/>
</dbReference>
<dbReference type="AlphaFoldDB" id="A1ZS55"/>
<dbReference type="eggNOG" id="COG2226">
    <property type="taxonomic scope" value="Bacteria"/>
</dbReference>
<dbReference type="InterPro" id="IPR029063">
    <property type="entry name" value="SAM-dependent_MTases_sf"/>
</dbReference>
<evidence type="ECO:0000313" key="3">
    <source>
        <dbReference type="Proteomes" id="UP000004095"/>
    </source>
</evidence>
<dbReference type="RefSeq" id="WP_002700279.1">
    <property type="nucleotide sequence ID" value="NZ_AAWS01000030.1"/>
</dbReference>
<accession>A1ZS55</accession>
<organism evidence="2 3">
    <name type="scientific">Microscilla marina ATCC 23134</name>
    <dbReference type="NCBI Taxonomy" id="313606"/>
    <lineage>
        <taxon>Bacteria</taxon>
        <taxon>Pseudomonadati</taxon>
        <taxon>Bacteroidota</taxon>
        <taxon>Cytophagia</taxon>
        <taxon>Cytophagales</taxon>
        <taxon>Microscillaceae</taxon>
        <taxon>Microscilla</taxon>
    </lineage>
</organism>
<dbReference type="Proteomes" id="UP000004095">
    <property type="component" value="Unassembled WGS sequence"/>
</dbReference>
<dbReference type="GO" id="GO:0008757">
    <property type="term" value="F:S-adenosylmethionine-dependent methyltransferase activity"/>
    <property type="evidence" value="ECO:0007669"/>
    <property type="project" value="InterPro"/>
</dbReference>
<evidence type="ECO:0000313" key="2">
    <source>
        <dbReference type="EMBL" id="EAY26778.1"/>
    </source>
</evidence>
<dbReference type="CDD" id="cd02440">
    <property type="entry name" value="AdoMet_MTases"/>
    <property type="match status" value="1"/>
</dbReference>
<proteinExistence type="predicted"/>
<dbReference type="Gene3D" id="3.40.50.150">
    <property type="entry name" value="Vaccinia Virus protein VP39"/>
    <property type="match status" value="1"/>
</dbReference>
<sequence length="257" mass="29769">MKKLISWIIRRVPRKYLQIISPLALKVLAIFYRGDKVHCPVCSKNFKKFLPYGRGESARNNALCPNCLSLERHRLMHLYLKEKTNFFKDQLKVLHIAPEACFIKRFDKMPNLDYITADLESPLAKVKMDVHDIPFDASTFDVAFCNHVMEHVDDDIKAMSEIHRVLKPGGWAIIQVPFIAEGLELTYEDANIISPSERFKAFGQEDHVRMYGTDYGIRLQQGGFEVIEDDYVMHLDKALVEKYSLPSKEIVYLCKKV</sequence>
<name>A1ZS55_MICM2</name>
<feature type="domain" description="Methyltransferase type 11" evidence="1">
    <location>
        <begin position="124"/>
        <end position="174"/>
    </location>
</feature>
<dbReference type="InterPro" id="IPR013216">
    <property type="entry name" value="Methyltransf_11"/>
</dbReference>
<reference evidence="2 3" key="1">
    <citation type="submission" date="2007-01" db="EMBL/GenBank/DDBJ databases">
        <authorList>
            <person name="Haygood M."/>
            <person name="Podell S."/>
            <person name="Anderson C."/>
            <person name="Hopkinson B."/>
            <person name="Roe K."/>
            <person name="Barbeau K."/>
            <person name="Gaasterland T."/>
            <person name="Ferriera S."/>
            <person name="Johnson J."/>
            <person name="Kravitz S."/>
            <person name="Beeson K."/>
            <person name="Sutton G."/>
            <person name="Rogers Y.-H."/>
            <person name="Friedman R."/>
            <person name="Frazier M."/>
            <person name="Venter J.C."/>
        </authorList>
    </citation>
    <scope>NUCLEOTIDE SEQUENCE [LARGE SCALE GENOMIC DNA]</scope>
    <source>
        <strain evidence="2 3">ATCC 23134</strain>
    </source>
</reference>
<dbReference type="Pfam" id="PF08241">
    <property type="entry name" value="Methyltransf_11"/>
    <property type="match status" value="1"/>
</dbReference>
<keyword evidence="3" id="KW-1185">Reference proteome</keyword>
<gene>
    <name evidence="2" type="ORF">M23134_00744</name>
</gene>
<protein>
    <submittedName>
        <fullName evidence="2">Glycosyl transferase, group 2 family protein</fullName>
    </submittedName>
</protein>
<evidence type="ECO:0000259" key="1">
    <source>
        <dbReference type="Pfam" id="PF08241"/>
    </source>
</evidence>
<dbReference type="EMBL" id="AAWS01000030">
    <property type="protein sequence ID" value="EAY26778.1"/>
    <property type="molecule type" value="Genomic_DNA"/>
</dbReference>